<name>A0A173WQP4_9BACE</name>
<dbReference type="EMBL" id="CYZH01000001">
    <property type="protein sequence ID" value="CUN40665.1"/>
    <property type="molecule type" value="Genomic_DNA"/>
</dbReference>
<dbReference type="Proteomes" id="UP000095517">
    <property type="component" value="Unassembled WGS sequence"/>
</dbReference>
<protein>
    <submittedName>
        <fullName evidence="1">Uncharacterized protein</fullName>
    </submittedName>
</protein>
<proteinExistence type="predicted"/>
<evidence type="ECO:0000313" key="1">
    <source>
        <dbReference type="EMBL" id="CUN40665.1"/>
    </source>
</evidence>
<accession>A0A173WQP4</accession>
<reference evidence="1 2" key="1">
    <citation type="submission" date="2015-09" db="EMBL/GenBank/DDBJ databases">
        <authorList>
            <consortium name="Pathogen Informatics"/>
        </authorList>
    </citation>
    <scope>NUCLEOTIDE SEQUENCE [LARGE SCALE GENOMIC DNA]</scope>
    <source>
        <strain evidence="1 2">2789STDY5608840</strain>
    </source>
</reference>
<gene>
    <name evidence="1" type="ORF">ERS852397_00154</name>
</gene>
<dbReference type="AlphaFoldDB" id="A0A173WQP4"/>
<organism evidence="1 2">
    <name type="scientific">Bacteroides finegoldii</name>
    <dbReference type="NCBI Taxonomy" id="338188"/>
    <lineage>
        <taxon>Bacteria</taxon>
        <taxon>Pseudomonadati</taxon>
        <taxon>Bacteroidota</taxon>
        <taxon>Bacteroidia</taxon>
        <taxon>Bacteroidales</taxon>
        <taxon>Bacteroidaceae</taxon>
        <taxon>Bacteroides</taxon>
    </lineage>
</organism>
<sequence length="55" mass="6478">MLLLIDLTSYTTNMKNKILKKRLYIIVDIKCKDSVISKKGSKTRNLYKNRLPFTD</sequence>
<dbReference type="STRING" id="338188.ERS852397_00154"/>
<evidence type="ECO:0000313" key="2">
    <source>
        <dbReference type="Proteomes" id="UP000095517"/>
    </source>
</evidence>